<proteinExistence type="predicted"/>
<evidence type="ECO:0000313" key="2">
    <source>
        <dbReference type="EMBL" id="NBG65040.1"/>
    </source>
</evidence>
<evidence type="ECO:0000256" key="1">
    <source>
        <dbReference type="SAM" id="SignalP"/>
    </source>
</evidence>
<feature type="chain" id="PRO_5026947561" description="Lipoprotein" evidence="1">
    <location>
        <begin position="22"/>
        <end position="84"/>
    </location>
</feature>
<name>A0A6N9NIK8_9FLAO</name>
<sequence length="84" mass="8891">MKKLTLMAAVIFSLSSCVVYESHTVTGNPIGTKKGVAKGGAFSKDKDFTMATAAKKGKIDKIGSVDTKVTVFIVPFYKTVVTGE</sequence>
<evidence type="ECO:0008006" key="4">
    <source>
        <dbReference type="Google" id="ProtNLM"/>
    </source>
</evidence>
<dbReference type="RefSeq" id="WP_160631756.1">
    <property type="nucleotide sequence ID" value="NZ_WWNE01000003.1"/>
</dbReference>
<protein>
    <recommendedName>
        <fullName evidence="4">Lipoprotein</fullName>
    </recommendedName>
</protein>
<evidence type="ECO:0000313" key="3">
    <source>
        <dbReference type="Proteomes" id="UP000470771"/>
    </source>
</evidence>
<reference evidence="2 3" key="1">
    <citation type="submission" date="2019-12" db="EMBL/GenBank/DDBJ databases">
        <authorList>
            <person name="Zhao J."/>
        </authorList>
    </citation>
    <scope>NUCLEOTIDE SEQUENCE [LARGE SCALE GENOMIC DNA]</scope>
    <source>
        <strain evidence="2 3">S-15</strain>
    </source>
</reference>
<dbReference type="PROSITE" id="PS51257">
    <property type="entry name" value="PROKAR_LIPOPROTEIN"/>
    <property type="match status" value="1"/>
</dbReference>
<keyword evidence="3" id="KW-1185">Reference proteome</keyword>
<dbReference type="Proteomes" id="UP000470771">
    <property type="component" value="Unassembled WGS sequence"/>
</dbReference>
<dbReference type="EMBL" id="WWNE01000003">
    <property type="protein sequence ID" value="NBG65040.1"/>
    <property type="molecule type" value="Genomic_DNA"/>
</dbReference>
<dbReference type="AlphaFoldDB" id="A0A6N9NIK8"/>
<feature type="signal peptide" evidence="1">
    <location>
        <begin position="1"/>
        <end position="21"/>
    </location>
</feature>
<keyword evidence="1" id="KW-0732">Signal</keyword>
<organism evidence="2 3">
    <name type="scientific">Acidiluteibacter ferrifornacis</name>
    <dbReference type="NCBI Taxonomy" id="2692424"/>
    <lineage>
        <taxon>Bacteria</taxon>
        <taxon>Pseudomonadati</taxon>
        <taxon>Bacteroidota</taxon>
        <taxon>Flavobacteriia</taxon>
        <taxon>Flavobacteriales</taxon>
        <taxon>Cryomorphaceae</taxon>
        <taxon>Acidiluteibacter</taxon>
    </lineage>
</organism>
<comment type="caution">
    <text evidence="2">The sequence shown here is derived from an EMBL/GenBank/DDBJ whole genome shotgun (WGS) entry which is preliminary data.</text>
</comment>
<accession>A0A6N9NIK8</accession>
<gene>
    <name evidence="2" type="ORF">GQN54_02860</name>
</gene>